<keyword evidence="4" id="KW-0678">Repressor</keyword>
<dbReference type="SUPFAM" id="SSF52467">
    <property type="entry name" value="DHS-like NAD/FAD-binding domain"/>
    <property type="match status" value="1"/>
</dbReference>
<dbReference type="Gene3D" id="3.40.50.1220">
    <property type="entry name" value="TPP-binding domain"/>
    <property type="match status" value="1"/>
</dbReference>
<dbReference type="GO" id="GO:0046872">
    <property type="term" value="F:metal ion binding"/>
    <property type="evidence" value="ECO:0007669"/>
    <property type="project" value="UniProtKB-KW"/>
</dbReference>
<dbReference type="GO" id="GO:0005634">
    <property type="term" value="C:nucleus"/>
    <property type="evidence" value="ECO:0007669"/>
    <property type="project" value="UniProtKB-SubCell"/>
</dbReference>
<dbReference type="Pfam" id="PF04574">
    <property type="entry name" value="DUF592"/>
    <property type="match status" value="1"/>
</dbReference>
<evidence type="ECO:0000256" key="2">
    <source>
        <dbReference type="ARBA" id="ARBA00004123"/>
    </source>
</evidence>
<sequence>MSEDLDTPNPLKRQRVASVTDISSTSSPVDQVSESEIDSSSLSKRQNNSSIDPEEGLSVSSNIQNIQNINGETVELEVIESSSSSSSSNSSSDLDSNSDLESNNKKSQQRKNSKNDEQYENSSDEDSDDDPDESGLTEYQFDELNEGENELDLNLYDKDCKLPPLNDIKVTKKICSQVRRFIKSEGHVPFLDLFLPSGPTANDILKLTNLLGYKPVKVKQIFSSAINPLEASICFLRGAINNVLKSRTRLIDFNKIIDVVNALKNAQNILVLTGAGISTSLGIPDFRSSQGFYSKMKNLGLDDPQDVFSLEIFKRDPSIFYSIAYMILPPDNAYTPLHSFIKLLQDKGKLLRNYTQNIDNLEANSGITADKIVQCHGSFATASCVTCKYKIPGETLYPNLRAKKIAYCPFCENERKSLLRKIEKMEDEGGYSSRYDNIQSFGVMKPDITFFGENLPERYHNTIKEDVRHCDLLITIGTSLKVAPVSDIVNKVPNEVPQILINRDPINHCEFDVELLGYCDQVITWLCGNEVKWNIDHKDFDKILHSGLEMKVIDEEFGRYKISDENERMQISLKKLEEAKIKEELEKENENQQQNNKTIKTEEDTTEISVKDTKIVE</sequence>
<feature type="domain" description="Deacetylase sirtuin-type" evidence="14">
    <location>
        <begin position="249"/>
        <end position="534"/>
    </location>
</feature>
<dbReference type="InterPro" id="IPR003000">
    <property type="entry name" value="Sirtuin"/>
</dbReference>
<evidence type="ECO:0000259" key="14">
    <source>
        <dbReference type="PROSITE" id="PS50305"/>
    </source>
</evidence>
<dbReference type="InterPro" id="IPR026591">
    <property type="entry name" value="Sirtuin_cat_small_dom_sf"/>
</dbReference>
<gene>
    <name evidence="15" type="primary">SIR2</name>
    <name evidence="15" type="ORF">C6P40_002897</name>
</gene>
<feature type="binding site" evidence="12">
    <location>
        <position position="384"/>
    </location>
    <ligand>
        <name>Zn(2+)</name>
        <dbReference type="ChEBI" id="CHEBI:29105"/>
    </ligand>
</feature>
<feature type="compositionally biased region" description="Low complexity" evidence="13">
    <location>
        <begin position="80"/>
        <end position="101"/>
    </location>
</feature>
<dbReference type="InterPro" id="IPR026590">
    <property type="entry name" value="Ssirtuin_cat_dom"/>
</dbReference>
<dbReference type="EMBL" id="PUHW01000318">
    <property type="protein sequence ID" value="KAG0687084.1"/>
    <property type="molecule type" value="Genomic_DNA"/>
</dbReference>
<organism evidence="15 16">
    <name type="scientific">Pichia californica</name>
    <dbReference type="NCBI Taxonomy" id="460514"/>
    <lineage>
        <taxon>Eukaryota</taxon>
        <taxon>Fungi</taxon>
        <taxon>Dikarya</taxon>
        <taxon>Ascomycota</taxon>
        <taxon>Saccharomycotina</taxon>
        <taxon>Pichiomycetes</taxon>
        <taxon>Pichiales</taxon>
        <taxon>Pichiaceae</taxon>
        <taxon>Pichia</taxon>
    </lineage>
</organism>
<feature type="region of interest" description="Disordered" evidence="13">
    <location>
        <begin position="584"/>
        <end position="617"/>
    </location>
</feature>
<dbReference type="InterPro" id="IPR050134">
    <property type="entry name" value="NAD-dep_sirtuin_deacylases"/>
</dbReference>
<evidence type="ECO:0000256" key="4">
    <source>
        <dbReference type="ARBA" id="ARBA00022491"/>
    </source>
</evidence>
<keyword evidence="8" id="KW-0805">Transcription regulation</keyword>
<evidence type="ECO:0000256" key="6">
    <source>
        <dbReference type="ARBA" id="ARBA00022723"/>
    </source>
</evidence>
<feature type="binding site" evidence="12">
    <location>
        <position position="387"/>
    </location>
    <ligand>
        <name>Zn(2+)</name>
        <dbReference type="ChEBI" id="CHEBI:29105"/>
    </ligand>
</feature>
<feature type="compositionally biased region" description="Basic and acidic residues" evidence="13">
    <location>
        <begin position="599"/>
        <end position="617"/>
    </location>
</feature>
<proteinExistence type="inferred from homology"/>
<dbReference type="Pfam" id="PF02146">
    <property type="entry name" value="SIR2"/>
    <property type="match status" value="1"/>
</dbReference>
<keyword evidence="7 12" id="KW-0862">Zinc</keyword>
<accession>A0A9P6WH43</accession>
<evidence type="ECO:0000256" key="9">
    <source>
        <dbReference type="ARBA" id="ARBA00023027"/>
    </source>
</evidence>
<evidence type="ECO:0000256" key="5">
    <source>
        <dbReference type="ARBA" id="ARBA00022679"/>
    </source>
</evidence>
<comment type="subcellular location">
    <subcellularLocation>
        <location evidence="2">Nucleus</location>
    </subcellularLocation>
</comment>
<name>A0A9P6WH43_9ASCO</name>
<comment type="similarity">
    <text evidence="3">Belongs to the sirtuin family. Class I subfamily.</text>
</comment>
<keyword evidence="16" id="KW-1185">Reference proteome</keyword>
<evidence type="ECO:0000256" key="13">
    <source>
        <dbReference type="SAM" id="MobiDB-lite"/>
    </source>
</evidence>
<evidence type="ECO:0000256" key="12">
    <source>
        <dbReference type="PROSITE-ProRule" id="PRU00236"/>
    </source>
</evidence>
<dbReference type="PANTHER" id="PTHR11085">
    <property type="entry name" value="NAD-DEPENDENT PROTEIN DEACYLASE SIRTUIN-5, MITOCHONDRIAL-RELATED"/>
    <property type="match status" value="1"/>
</dbReference>
<comment type="caution">
    <text evidence="15">The sequence shown here is derived from an EMBL/GenBank/DDBJ whole genome shotgun (WGS) entry which is preliminary data.</text>
</comment>
<feature type="compositionally biased region" description="Polar residues" evidence="13">
    <location>
        <begin position="20"/>
        <end position="32"/>
    </location>
</feature>
<dbReference type="AlphaFoldDB" id="A0A9P6WH43"/>
<keyword evidence="6 12" id="KW-0479">Metal-binding</keyword>
<reference evidence="15" key="1">
    <citation type="submission" date="2020-11" db="EMBL/GenBank/DDBJ databases">
        <title>Kefir isolates.</title>
        <authorList>
            <person name="Marcisauskas S."/>
            <person name="Kim Y."/>
            <person name="Blasche S."/>
        </authorList>
    </citation>
    <scope>NUCLEOTIDE SEQUENCE</scope>
    <source>
        <strain evidence="15">Olga-1</strain>
    </source>
</reference>
<evidence type="ECO:0000256" key="3">
    <source>
        <dbReference type="ARBA" id="ARBA00006924"/>
    </source>
</evidence>
<evidence type="ECO:0000313" key="15">
    <source>
        <dbReference type="EMBL" id="KAG0687084.1"/>
    </source>
</evidence>
<feature type="region of interest" description="Disordered" evidence="13">
    <location>
        <begin position="1"/>
        <end position="136"/>
    </location>
</feature>
<feature type="compositionally biased region" description="Low complexity" evidence="13">
    <location>
        <begin position="38"/>
        <end position="50"/>
    </location>
</feature>
<dbReference type="PANTHER" id="PTHR11085:SF9">
    <property type="entry name" value="NAD-DEPENDENT PROTEIN DEACETYLASE SIRTUIN-1"/>
    <property type="match status" value="1"/>
</dbReference>
<feature type="active site" description="Proton acceptor" evidence="12">
    <location>
        <position position="376"/>
    </location>
</feature>
<protein>
    <submittedName>
        <fullName evidence="15">NAD-dependent histone deacetylase sir2</fullName>
    </submittedName>
</protein>
<evidence type="ECO:0000256" key="11">
    <source>
        <dbReference type="ARBA" id="ARBA00023242"/>
    </source>
</evidence>
<evidence type="ECO:0000256" key="10">
    <source>
        <dbReference type="ARBA" id="ARBA00023163"/>
    </source>
</evidence>
<dbReference type="InterPro" id="IPR029035">
    <property type="entry name" value="DHS-like_NAD/FAD-binding_dom"/>
</dbReference>
<comment type="cofactor">
    <cofactor evidence="1">
        <name>Zn(2+)</name>
        <dbReference type="ChEBI" id="CHEBI:29105"/>
    </cofactor>
</comment>
<dbReference type="GO" id="GO:0070403">
    <property type="term" value="F:NAD+ binding"/>
    <property type="evidence" value="ECO:0007669"/>
    <property type="project" value="InterPro"/>
</dbReference>
<keyword evidence="11" id="KW-0539">Nucleus</keyword>
<dbReference type="InterPro" id="IPR007654">
    <property type="entry name" value="NAD-dep_histone_deAcase_SIR2_N"/>
</dbReference>
<dbReference type="PROSITE" id="PS50305">
    <property type="entry name" value="SIRTUIN"/>
    <property type="match status" value="1"/>
</dbReference>
<keyword evidence="10" id="KW-0804">Transcription</keyword>
<keyword evidence="5" id="KW-0808">Transferase</keyword>
<feature type="compositionally biased region" description="Acidic residues" evidence="13">
    <location>
        <begin position="118"/>
        <end position="136"/>
    </location>
</feature>
<feature type="binding site" evidence="12">
    <location>
        <position position="411"/>
    </location>
    <ligand>
        <name>Zn(2+)</name>
        <dbReference type="ChEBI" id="CHEBI:29105"/>
    </ligand>
</feature>
<feature type="binding site" evidence="12">
    <location>
        <position position="408"/>
    </location>
    <ligand>
        <name>Zn(2+)</name>
        <dbReference type="ChEBI" id="CHEBI:29105"/>
    </ligand>
</feature>
<dbReference type="Proteomes" id="UP000697127">
    <property type="component" value="Unassembled WGS sequence"/>
</dbReference>
<keyword evidence="9" id="KW-0520">NAD</keyword>
<evidence type="ECO:0000256" key="8">
    <source>
        <dbReference type="ARBA" id="ARBA00023015"/>
    </source>
</evidence>
<dbReference type="GO" id="GO:0046970">
    <property type="term" value="F:histone H4K16 deacetylase activity, NAD-dependent"/>
    <property type="evidence" value="ECO:0007669"/>
    <property type="project" value="TreeGrafter"/>
</dbReference>
<evidence type="ECO:0000256" key="7">
    <source>
        <dbReference type="ARBA" id="ARBA00022833"/>
    </source>
</evidence>
<dbReference type="Gene3D" id="1.20.120.1710">
    <property type="match status" value="1"/>
</dbReference>
<evidence type="ECO:0000313" key="16">
    <source>
        <dbReference type="Proteomes" id="UP000697127"/>
    </source>
</evidence>
<dbReference type="Gene3D" id="3.30.1600.10">
    <property type="entry name" value="SIR2/SIRT2 'Small Domain"/>
    <property type="match status" value="1"/>
</dbReference>
<evidence type="ECO:0000256" key="1">
    <source>
        <dbReference type="ARBA" id="ARBA00001947"/>
    </source>
</evidence>